<dbReference type="Gene3D" id="1.10.110.10">
    <property type="entry name" value="Plant lipid-transfer and hydrophobic proteins"/>
    <property type="match status" value="1"/>
</dbReference>
<dbReference type="SUPFAM" id="SSF47699">
    <property type="entry name" value="Bifunctional inhibitor/lipid-transfer protein/seed storage 2S albumin"/>
    <property type="match status" value="1"/>
</dbReference>
<dbReference type="Allergome" id="8778">
    <property type="allergen name" value="Hor v BDAI"/>
</dbReference>
<evidence type="ECO:0000256" key="1">
    <source>
        <dbReference type="ARBA" id="ARBA00004613"/>
    </source>
</evidence>
<evidence type="ECO:0000256" key="8">
    <source>
        <dbReference type="SAM" id="SignalP"/>
    </source>
</evidence>
<dbReference type="PANTHER" id="PTHR34481">
    <property type="entry name" value="TRYPSIN/FACTOR XIIA INHIBITOR-RELATED"/>
    <property type="match status" value="1"/>
</dbReference>
<dbReference type="AlphaFoldDB" id="Q546U1"/>
<feature type="signal peptide" evidence="8">
    <location>
        <begin position="1"/>
        <end position="25"/>
    </location>
</feature>
<dbReference type="PANTHER" id="PTHR34481:SF8">
    <property type="entry name" value="SEED ALLERGENIC PROTEIN RAG1"/>
    <property type="match status" value="1"/>
</dbReference>
<dbReference type="PROSITE" id="PS00426">
    <property type="entry name" value="CEREAL_TRYP_AMYL_INH"/>
    <property type="match status" value="1"/>
</dbReference>
<gene>
    <name evidence="10" type="primary">iad1</name>
</gene>
<dbReference type="GO" id="GO:0015066">
    <property type="term" value="F:alpha-amylase inhibitor activity"/>
    <property type="evidence" value="ECO:0007669"/>
    <property type="project" value="UniProtKB-KW"/>
</dbReference>
<keyword evidence="5 8" id="KW-0732">Signal</keyword>
<sequence length="152" mass="16429">MGAMWMKSMLLVLLLCMLMVTPMTGARSDNSGPWMWCDPEMGHKVSPLTRCRALVKLECVGNRVPEDVLRDCCQEVANISNEWCRCGDLGSMLRSVYAALGVGGGPEEVFPGCQKDVMKLLVAGVPALCNVPIPNEAAGTRGVCYWSASTDT</sequence>
<feature type="disulfide bond" evidence="7">
    <location>
        <begin position="59"/>
        <end position="113"/>
    </location>
</feature>
<evidence type="ECO:0000256" key="7">
    <source>
        <dbReference type="PIRSR" id="PIRSR001657-50"/>
    </source>
</evidence>
<feature type="disulfide bond" evidence="7">
    <location>
        <begin position="37"/>
        <end position="84"/>
    </location>
</feature>
<dbReference type="InterPro" id="IPR036312">
    <property type="entry name" value="Bifun_inhib/LTP/seed_sf"/>
</dbReference>
<organism evidence="10">
    <name type="scientific">Hordeum vulgare</name>
    <name type="common">Barley</name>
    <dbReference type="NCBI Taxonomy" id="4513"/>
    <lineage>
        <taxon>Eukaryota</taxon>
        <taxon>Viridiplantae</taxon>
        <taxon>Streptophyta</taxon>
        <taxon>Embryophyta</taxon>
        <taxon>Tracheophyta</taxon>
        <taxon>Spermatophyta</taxon>
        <taxon>Magnoliopsida</taxon>
        <taxon>Liliopsida</taxon>
        <taxon>Poales</taxon>
        <taxon>Poaceae</taxon>
        <taxon>BOP clade</taxon>
        <taxon>Pooideae</taxon>
        <taxon>Triticodae</taxon>
        <taxon>Triticeae</taxon>
        <taxon>Hordeinae</taxon>
        <taxon>Hordeum</taxon>
    </lineage>
</organism>
<dbReference type="CDD" id="cd00261">
    <property type="entry name" value="AAI_SS"/>
    <property type="match status" value="1"/>
</dbReference>
<proteinExistence type="evidence at transcript level"/>
<feature type="disulfide bond" evidence="7">
    <location>
        <begin position="86"/>
        <end position="144"/>
    </location>
</feature>
<dbReference type="SMR" id="Q546U1"/>
<dbReference type="InterPro" id="IPR016140">
    <property type="entry name" value="Bifunc_inhib/LTP/seed_store"/>
</dbReference>
<evidence type="ECO:0000259" key="9">
    <source>
        <dbReference type="SMART" id="SM00499"/>
    </source>
</evidence>
<dbReference type="InterPro" id="IPR006105">
    <property type="entry name" value="Allergen/tryp_amyl_inhib_CS"/>
</dbReference>
<comment type="similarity">
    <text evidence="2">Belongs to the protease inhibitor I6 (cereal trypsin/alpha-amylase inhibitor) family.</text>
</comment>
<dbReference type="PRINTS" id="PR00808">
    <property type="entry name" value="AMLASEINHBTR"/>
</dbReference>
<dbReference type="SMART" id="SM00499">
    <property type="entry name" value="AAI"/>
    <property type="match status" value="1"/>
</dbReference>
<keyword evidence="4 10" id="KW-0022">Alpha-amylase inhibitor</keyword>
<evidence type="ECO:0000256" key="3">
    <source>
        <dbReference type="ARBA" id="ARBA00022525"/>
    </source>
</evidence>
<dbReference type="InterPro" id="IPR002411">
    <property type="entry name" value="Allergen/amylase_inhib_rice"/>
</dbReference>
<accession>Q546U1</accession>
<keyword evidence="6 7" id="KW-1015">Disulfide bond</keyword>
<feature type="disulfide bond" evidence="7">
    <location>
        <begin position="73"/>
        <end position="129"/>
    </location>
</feature>
<evidence type="ECO:0000256" key="2">
    <source>
        <dbReference type="ARBA" id="ARBA00007107"/>
    </source>
</evidence>
<evidence type="ECO:0000256" key="5">
    <source>
        <dbReference type="ARBA" id="ARBA00022729"/>
    </source>
</evidence>
<dbReference type="GO" id="GO:0004867">
    <property type="term" value="F:serine-type endopeptidase inhibitor activity"/>
    <property type="evidence" value="ECO:0007669"/>
    <property type="project" value="InterPro"/>
</dbReference>
<dbReference type="ExpressionAtlas" id="Q546U1">
    <property type="expression patterns" value="baseline"/>
</dbReference>
<dbReference type="Gramene" id="HORVU.HOR_3081.PROJ.6HG00479150.1">
    <property type="protein sequence ID" value="cds:HORVU.HOR_3081.PROJ.6HG00479150.1"/>
    <property type="gene ID" value="HORVU.HOR_3081.PROJ.6HG00479150"/>
</dbReference>
<dbReference type="EMBL" id="AJ009801">
    <property type="protein sequence ID" value="CAA08836.1"/>
    <property type="molecule type" value="mRNA"/>
</dbReference>
<dbReference type="InterPro" id="IPR006106">
    <property type="entry name" value="Allergen/soft/tryp_amyl_inhib"/>
</dbReference>
<dbReference type="GO" id="GO:0005576">
    <property type="term" value="C:extracellular region"/>
    <property type="evidence" value="ECO:0007669"/>
    <property type="project" value="UniProtKB-SubCell"/>
</dbReference>
<comment type="subcellular location">
    <subcellularLocation>
        <location evidence="1">Secreted</location>
    </subcellularLocation>
</comment>
<reference evidence="10" key="1">
    <citation type="journal article" date="1988" name="Eur. J. Biochem.">
        <title>A dimeric inhibitor or insect alpha-amylase from barley. Cloning of the cDNA and identification of the protein.</title>
        <authorList>
            <person name="Lazaro A."/>
            <person name="Sanchez-Monge R."/>
            <person name="Salcedo G."/>
            <person name="Paz-Ares J."/>
            <person name="Carbonero P."/>
            <person name="Garcia-Olmedo F."/>
        </authorList>
    </citation>
    <scope>NUCLEOTIDE SEQUENCE</scope>
</reference>
<evidence type="ECO:0000313" key="10">
    <source>
        <dbReference type="EMBL" id="CAA08836.1"/>
    </source>
</evidence>
<feature type="domain" description="Bifunctional inhibitor/plant lipid transfer protein/seed storage helical" evidence="9">
    <location>
        <begin position="37"/>
        <end position="144"/>
    </location>
</feature>
<protein>
    <submittedName>
        <fullName evidence="10">Barley dimeric alpha-amylase inhibitor (Bdai-1)</fullName>
    </submittedName>
</protein>
<name>Q546U1_HORVU</name>
<evidence type="ECO:0000256" key="4">
    <source>
        <dbReference type="ARBA" id="ARBA00022579"/>
    </source>
</evidence>
<dbReference type="Pfam" id="PF00234">
    <property type="entry name" value="Tryp_alpha_amyl"/>
    <property type="match status" value="1"/>
</dbReference>
<keyword evidence="3" id="KW-0964">Secreted</keyword>
<reference evidence="10" key="2">
    <citation type="submission" date="1998-07" db="EMBL/GenBank/DDBJ databases">
        <authorList>
            <person name="Carbonero P."/>
        </authorList>
    </citation>
    <scope>NUCLEOTIDE SEQUENCE</scope>
</reference>
<dbReference type="PRINTS" id="PR00809">
    <property type="entry name" value="RAGALLERGEN"/>
</dbReference>
<dbReference type="PIRSF" id="PIRSF001657">
    <property type="entry name" value="Allergen/amylase_inhib"/>
    <property type="match status" value="1"/>
</dbReference>
<feature type="chain" id="PRO_5004249644" evidence="8">
    <location>
        <begin position="26"/>
        <end position="152"/>
    </location>
</feature>
<feature type="disulfide bond" evidence="7">
    <location>
        <begin position="51"/>
        <end position="72"/>
    </location>
</feature>
<evidence type="ECO:0000256" key="6">
    <source>
        <dbReference type="ARBA" id="ARBA00023157"/>
    </source>
</evidence>